<dbReference type="EMBL" id="CP071795">
    <property type="protein sequence ID" value="QTD37092.1"/>
    <property type="molecule type" value="Genomic_DNA"/>
</dbReference>
<reference evidence="2 3" key="1">
    <citation type="submission" date="2021-03" db="EMBL/GenBank/DDBJ databases">
        <title>Complete genome of Polaribacter_sp.G4M1.</title>
        <authorList>
            <person name="Jeong S.W."/>
            <person name="Bae J.W."/>
        </authorList>
    </citation>
    <scope>NUCLEOTIDE SEQUENCE [LARGE SCALE GENOMIC DNA]</scope>
    <source>
        <strain evidence="2 3">G4M1</strain>
    </source>
</reference>
<evidence type="ECO:0000313" key="3">
    <source>
        <dbReference type="Proteomes" id="UP000663935"/>
    </source>
</evidence>
<gene>
    <name evidence="2" type="ORF">JL193_13335</name>
</gene>
<protein>
    <submittedName>
        <fullName evidence="2">Uncharacterized protein</fullName>
    </submittedName>
</protein>
<keyword evidence="1" id="KW-0175">Coiled coil</keyword>
<keyword evidence="3" id="KW-1185">Reference proteome</keyword>
<accession>A0ABX7ST73</accession>
<dbReference type="RefSeq" id="WP_207971267.1">
    <property type="nucleotide sequence ID" value="NZ_CP071795.1"/>
</dbReference>
<sequence>MANKNQQSFSNENFSQLEIDVFDHINTIKTDAKFNLIIDYFSIPPELQNYYVYFSLFHKIKHQKSISFINFIEDALFKINKLLTRFENELLLAKFHSISKIEHDNWVMNNVFKNLKIIQNTYDIEKYPLTELKLLKLQNQLLNEKISILEKKINKEINLKTHVIDIVYNSLKLYFIEEQHQQLYNVLKGKSFENKLCFLKNQSQLAELFRRLKYNDKLDSNYSEIKEWLCANFTYSNSIKPLNSDSVYEVLTAKGNKDITKSKRLLILEFPYKKPNQVKKEKEN</sequence>
<name>A0ABX7ST73_9FLAO</name>
<evidence type="ECO:0000256" key="1">
    <source>
        <dbReference type="SAM" id="Coils"/>
    </source>
</evidence>
<evidence type="ECO:0000313" key="2">
    <source>
        <dbReference type="EMBL" id="QTD37092.1"/>
    </source>
</evidence>
<feature type="coiled-coil region" evidence="1">
    <location>
        <begin position="132"/>
        <end position="159"/>
    </location>
</feature>
<organism evidence="2 3">
    <name type="scientific">Polaribacter batillariae</name>
    <dbReference type="NCBI Taxonomy" id="2808900"/>
    <lineage>
        <taxon>Bacteria</taxon>
        <taxon>Pseudomonadati</taxon>
        <taxon>Bacteroidota</taxon>
        <taxon>Flavobacteriia</taxon>
        <taxon>Flavobacteriales</taxon>
        <taxon>Flavobacteriaceae</taxon>
    </lineage>
</organism>
<proteinExistence type="predicted"/>
<dbReference type="Proteomes" id="UP000663935">
    <property type="component" value="Chromosome"/>
</dbReference>